<keyword evidence="2" id="KW-0503">Monooxygenase</keyword>
<dbReference type="PANTHER" id="PTHR13789:SF309">
    <property type="entry name" value="PUTATIVE (AFU_ORTHOLOGUE AFUA_6G14510)-RELATED"/>
    <property type="match status" value="1"/>
</dbReference>
<dbReference type="RefSeq" id="WP_145388564.1">
    <property type="nucleotide sequence ID" value="NZ_CP037423.1"/>
</dbReference>
<gene>
    <name evidence="4" type="primary">hpxO</name>
    <name evidence="4" type="ORF">Enr13x_40430</name>
</gene>
<reference evidence="4 5" key="1">
    <citation type="submission" date="2019-03" db="EMBL/GenBank/DDBJ databases">
        <title>Deep-cultivation of Planctomycetes and their phenomic and genomic characterization uncovers novel biology.</title>
        <authorList>
            <person name="Wiegand S."/>
            <person name="Jogler M."/>
            <person name="Boedeker C."/>
            <person name="Pinto D."/>
            <person name="Vollmers J."/>
            <person name="Rivas-Marin E."/>
            <person name="Kohn T."/>
            <person name="Peeters S.H."/>
            <person name="Heuer A."/>
            <person name="Rast P."/>
            <person name="Oberbeckmann S."/>
            <person name="Bunk B."/>
            <person name="Jeske O."/>
            <person name="Meyerdierks A."/>
            <person name="Storesund J.E."/>
            <person name="Kallscheuer N."/>
            <person name="Luecker S."/>
            <person name="Lage O.M."/>
            <person name="Pohl T."/>
            <person name="Merkel B.J."/>
            <person name="Hornburger P."/>
            <person name="Mueller R.-W."/>
            <person name="Bruemmer F."/>
            <person name="Labrenz M."/>
            <person name="Spormann A.M."/>
            <person name="Op den Camp H."/>
            <person name="Overmann J."/>
            <person name="Amann R."/>
            <person name="Jetten M.S.M."/>
            <person name="Mascher T."/>
            <person name="Medema M.H."/>
            <person name="Devos D.P."/>
            <person name="Kaster A.-K."/>
            <person name="Ovreas L."/>
            <person name="Rohde M."/>
            <person name="Galperin M.Y."/>
            <person name="Jogler C."/>
        </authorList>
    </citation>
    <scope>NUCLEOTIDE SEQUENCE [LARGE SCALE GENOMIC DNA]</scope>
    <source>
        <strain evidence="4 5">Enr13</strain>
    </source>
</reference>
<dbReference type="Pfam" id="PF01494">
    <property type="entry name" value="FAD_binding_3"/>
    <property type="match status" value="1"/>
</dbReference>
<dbReference type="OrthoDB" id="9766816at2"/>
<dbReference type="AlphaFoldDB" id="A0A518HTM9"/>
<dbReference type="InterPro" id="IPR050493">
    <property type="entry name" value="FAD-dep_Monooxygenase_BioMet"/>
</dbReference>
<dbReference type="Proteomes" id="UP000319004">
    <property type="component" value="Chromosome"/>
</dbReference>
<accession>A0A518HTM9</accession>
<dbReference type="GO" id="GO:0071949">
    <property type="term" value="F:FAD binding"/>
    <property type="evidence" value="ECO:0007669"/>
    <property type="project" value="InterPro"/>
</dbReference>
<dbReference type="PANTHER" id="PTHR13789">
    <property type="entry name" value="MONOOXYGENASE"/>
    <property type="match status" value="1"/>
</dbReference>
<dbReference type="Gene3D" id="3.50.50.60">
    <property type="entry name" value="FAD/NAD(P)-binding domain"/>
    <property type="match status" value="1"/>
</dbReference>
<dbReference type="SUPFAM" id="SSF51905">
    <property type="entry name" value="FAD/NAD(P)-binding domain"/>
    <property type="match status" value="1"/>
</dbReference>
<evidence type="ECO:0000313" key="5">
    <source>
        <dbReference type="Proteomes" id="UP000319004"/>
    </source>
</evidence>
<dbReference type="EMBL" id="CP037423">
    <property type="protein sequence ID" value="QDV44181.1"/>
    <property type="molecule type" value="Genomic_DNA"/>
</dbReference>
<dbReference type="EC" id="1.14.13.113" evidence="4"/>
<dbReference type="InterPro" id="IPR036188">
    <property type="entry name" value="FAD/NAD-bd_sf"/>
</dbReference>
<keyword evidence="1 4" id="KW-0560">Oxidoreductase</keyword>
<name>A0A518HTM9_9BACT</name>
<protein>
    <submittedName>
        <fullName evidence="4">FAD-dependent urate hydroxylase</fullName>
        <ecNumber evidence="4">1.14.13.113</ecNumber>
    </submittedName>
</protein>
<evidence type="ECO:0000256" key="2">
    <source>
        <dbReference type="ARBA" id="ARBA00023033"/>
    </source>
</evidence>
<feature type="domain" description="FAD-binding" evidence="3">
    <location>
        <begin position="2"/>
        <end position="313"/>
    </location>
</feature>
<organism evidence="4 5">
    <name type="scientific">Stieleria neptunia</name>
    <dbReference type="NCBI Taxonomy" id="2527979"/>
    <lineage>
        <taxon>Bacteria</taxon>
        <taxon>Pseudomonadati</taxon>
        <taxon>Planctomycetota</taxon>
        <taxon>Planctomycetia</taxon>
        <taxon>Pirellulales</taxon>
        <taxon>Pirellulaceae</taxon>
        <taxon>Stieleria</taxon>
    </lineage>
</organism>
<evidence type="ECO:0000259" key="3">
    <source>
        <dbReference type="Pfam" id="PF01494"/>
    </source>
</evidence>
<sequence>MDVAILGGGIAGLATAISLKRIGMKATVYERRQSVHDLGAGIVCWPNASFVLNELGVLDVLRPHAGKVRAMRRISKDGVELGSLDVQRLDATMGYPSLSVLRQDLMRVLLRRVERDEIPIHYEMPVTSIVETGATCRVQFSDGTTIAPRMVVGADGRMNSIARRYILKDNRPAFQGFANWIGVFRCARTAFDRMEICDYWGVGARFGIVPVSANVAYWAAGAVARGDEEEQVDEHLADLRQTFGCWPGCIGEIISQAADSRAKYIRLYDHDPVSTWHRGNVIMIGDAAHAALPTSGQGVAQALEDAWWLAREIDASPTDLDAAMTAFTQRRFQKTTTITMGGRQFADTLFCSDADACERRDRQAQQADYVKMAMGMAAAWSAGLPLGG</sequence>
<evidence type="ECO:0000256" key="1">
    <source>
        <dbReference type="ARBA" id="ARBA00023002"/>
    </source>
</evidence>
<dbReference type="InterPro" id="IPR002938">
    <property type="entry name" value="FAD-bd"/>
</dbReference>
<dbReference type="KEGG" id="snep:Enr13x_40430"/>
<keyword evidence="5" id="KW-1185">Reference proteome</keyword>
<dbReference type="GO" id="GO:0102099">
    <property type="term" value="F:FAD-dependent urate hydroxylase activity"/>
    <property type="evidence" value="ECO:0007669"/>
    <property type="project" value="UniProtKB-EC"/>
</dbReference>
<evidence type="ECO:0000313" key="4">
    <source>
        <dbReference type="EMBL" id="QDV44181.1"/>
    </source>
</evidence>
<dbReference type="PRINTS" id="PR00420">
    <property type="entry name" value="RNGMNOXGNASE"/>
</dbReference>
<proteinExistence type="predicted"/>